<dbReference type="AlphaFoldDB" id="A0A939LV45"/>
<feature type="transmembrane region" description="Helical" evidence="1">
    <location>
        <begin position="211"/>
        <end position="231"/>
    </location>
</feature>
<feature type="transmembrane region" description="Helical" evidence="1">
    <location>
        <begin position="281"/>
        <end position="299"/>
    </location>
</feature>
<evidence type="ECO:0000256" key="1">
    <source>
        <dbReference type="SAM" id="Phobius"/>
    </source>
</evidence>
<keyword evidence="3" id="KW-1185">Reference proteome</keyword>
<name>A0A939LV45_9MICO</name>
<feature type="transmembrane region" description="Helical" evidence="1">
    <location>
        <begin position="311"/>
        <end position="335"/>
    </location>
</feature>
<accession>A0A939LV45</accession>
<dbReference type="Proteomes" id="UP000664398">
    <property type="component" value="Unassembled WGS sequence"/>
</dbReference>
<dbReference type="EMBL" id="JAGDYL010000012">
    <property type="protein sequence ID" value="MBO1805345.1"/>
    <property type="molecule type" value="Genomic_DNA"/>
</dbReference>
<dbReference type="PANTHER" id="PTHR36840:SF1">
    <property type="entry name" value="BLL5714 PROTEIN"/>
    <property type="match status" value="1"/>
</dbReference>
<feature type="transmembrane region" description="Helical" evidence="1">
    <location>
        <begin position="347"/>
        <end position="380"/>
    </location>
</feature>
<evidence type="ECO:0000313" key="3">
    <source>
        <dbReference type="Proteomes" id="UP000664398"/>
    </source>
</evidence>
<dbReference type="InterPro" id="IPR010640">
    <property type="entry name" value="Low_temperature_requirement_A"/>
</dbReference>
<comment type="caution">
    <text evidence="2">The sequence shown here is derived from an EMBL/GenBank/DDBJ whole genome shotgun (WGS) entry which is preliminary data.</text>
</comment>
<gene>
    <name evidence="2" type="ORF">J4H91_08445</name>
</gene>
<feature type="transmembrane region" description="Helical" evidence="1">
    <location>
        <begin position="150"/>
        <end position="171"/>
    </location>
</feature>
<keyword evidence="1" id="KW-1133">Transmembrane helix</keyword>
<keyword evidence="1" id="KW-0812">Transmembrane</keyword>
<protein>
    <submittedName>
        <fullName evidence="2">Low temperature requirement protein A</fullName>
    </submittedName>
</protein>
<feature type="transmembrane region" description="Helical" evidence="1">
    <location>
        <begin position="90"/>
        <end position="111"/>
    </location>
</feature>
<evidence type="ECO:0000313" key="2">
    <source>
        <dbReference type="EMBL" id="MBO1805345.1"/>
    </source>
</evidence>
<sequence>MSTTVLSRFGLVRMSGRDPHQQHRVASPLELFFDLVFVIAVSQASQNLHHGIAEGHAGAAVLSYVMIFFAIWWAWMNFTWFASAFDTDDWLYRVTTIVQMGGVLVLAAGVHDAMADGQWATVTWGYVIMRLAMVTQWMRLAVSDPELRAVALRYAIGIASVQCLWVVRIAFSAEVQFWTFWPAMLLEVLVPVWAERARTTPWHPHHIAERYSLFVLILLGESLLASANAIIDALNSGEHAEGVVGLAAAGLVLAAGVWWMYFSHEYGEQLDSTRTGFGFGYAHYLLFAAVGAISAGIEVELDLLSGEPEHFTATTASLSLSVPVAVFMAVVWLILLRTRISGTASAVFLLATAAVVACAMLPVVTVVGAALCVVLAVATIEVQRIRRSRRASAA</sequence>
<dbReference type="Pfam" id="PF06772">
    <property type="entry name" value="LtrA"/>
    <property type="match status" value="1"/>
</dbReference>
<feature type="transmembrane region" description="Helical" evidence="1">
    <location>
        <begin position="57"/>
        <end position="78"/>
    </location>
</feature>
<organism evidence="2 3">
    <name type="scientific">Leucobacter ruminantium</name>
    <dbReference type="NCBI Taxonomy" id="1289170"/>
    <lineage>
        <taxon>Bacteria</taxon>
        <taxon>Bacillati</taxon>
        <taxon>Actinomycetota</taxon>
        <taxon>Actinomycetes</taxon>
        <taxon>Micrococcales</taxon>
        <taxon>Microbacteriaceae</taxon>
        <taxon>Leucobacter</taxon>
    </lineage>
</organism>
<proteinExistence type="predicted"/>
<dbReference type="PANTHER" id="PTHR36840">
    <property type="entry name" value="BLL5714 PROTEIN"/>
    <property type="match status" value="1"/>
</dbReference>
<feature type="transmembrane region" description="Helical" evidence="1">
    <location>
        <begin position="117"/>
        <end position="138"/>
    </location>
</feature>
<reference evidence="2" key="1">
    <citation type="submission" date="2021-03" db="EMBL/GenBank/DDBJ databases">
        <title>Leucobacter chromiisoli sp. nov., isolated from chromium-containing soil of chemical plant.</title>
        <authorList>
            <person name="Xu Z."/>
        </authorList>
    </citation>
    <scope>NUCLEOTIDE SEQUENCE</scope>
    <source>
        <strain evidence="2">A2</strain>
    </source>
</reference>
<feature type="transmembrane region" description="Helical" evidence="1">
    <location>
        <begin position="243"/>
        <end position="261"/>
    </location>
</feature>
<keyword evidence="1" id="KW-0472">Membrane</keyword>